<comment type="caution">
    <text evidence="2">The sequence shown here is derived from an EMBL/GenBank/DDBJ whole genome shotgun (WGS) entry which is preliminary data.</text>
</comment>
<feature type="non-terminal residue" evidence="2">
    <location>
        <position position="273"/>
    </location>
</feature>
<name>X1LPX8_9ZZZZ</name>
<feature type="domain" description="PKD" evidence="1">
    <location>
        <begin position="189"/>
        <end position="273"/>
    </location>
</feature>
<feature type="non-terminal residue" evidence="2">
    <location>
        <position position="1"/>
    </location>
</feature>
<dbReference type="SUPFAM" id="SSF49299">
    <property type="entry name" value="PKD domain"/>
    <property type="match status" value="3"/>
</dbReference>
<evidence type="ECO:0000313" key="2">
    <source>
        <dbReference type="EMBL" id="GAI21143.1"/>
    </source>
</evidence>
<dbReference type="PANTHER" id="PTHR36842:SF1">
    <property type="entry name" value="PROTEIN TOLB"/>
    <property type="match status" value="1"/>
</dbReference>
<dbReference type="InterPro" id="IPR022409">
    <property type="entry name" value="PKD/Chitinase_dom"/>
</dbReference>
<evidence type="ECO:0000259" key="1">
    <source>
        <dbReference type="PROSITE" id="PS50093"/>
    </source>
</evidence>
<protein>
    <recommendedName>
        <fullName evidence="1">PKD domain-containing protein</fullName>
    </recommendedName>
</protein>
<dbReference type="CDD" id="cd00146">
    <property type="entry name" value="PKD"/>
    <property type="match status" value="3"/>
</dbReference>
<reference evidence="2" key="1">
    <citation type="journal article" date="2014" name="Front. Microbiol.">
        <title>High frequency of phylogenetically diverse reductive dehalogenase-homologous genes in deep subseafloor sedimentary metagenomes.</title>
        <authorList>
            <person name="Kawai M."/>
            <person name="Futagami T."/>
            <person name="Toyoda A."/>
            <person name="Takaki Y."/>
            <person name="Nishi S."/>
            <person name="Hori S."/>
            <person name="Arai W."/>
            <person name="Tsubouchi T."/>
            <person name="Morono Y."/>
            <person name="Uchiyama I."/>
            <person name="Ito T."/>
            <person name="Fujiyama A."/>
            <person name="Inagaki F."/>
            <person name="Takami H."/>
        </authorList>
    </citation>
    <scope>NUCLEOTIDE SEQUENCE</scope>
    <source>
        <strain evidence="2">Expedition CK06-06</strain>
    </source>
</reference>
<gene>
    <name evidence="2" type="ORF">S06H3_35202</name>
</gene>
<feature type="domain" description="PKD" evidence="1">
    <location>
        <begin position="104"/>
        <end position="184"/>
    </location>
</feature>
<dbReference type="Gene3D" id="2.60.40.10">
    <property type="entry name" value="Immunoglobulins"/>
    <property type="match status" value="3"/>
</dbReference>
<dbReference type="EMBL" id="BARV01021222">
    <property type="protein sequence ID" value="GAI21143.1"/>
    <property type="molecule type" value="Genomic_DNA"/>
</dbReference>
<accession>X1LPX8</accession>
<dbReference type="AlphaFoldDB" id="X1LPX8"/>
<feature type="domain" description="PKD" evidence="1">
    <location>
        <begin position="18"/>
        <end position="81"/>
    </location>
</feature>
<dbReference type="PANTHER" id="PTHR36842">
    <property type="entry name" value="PROTEIN TOLB HOMOLOG"/>
    <property type="match status" value="1"/>
</dbReference>
<proteinExistence type="predicted"/>
<dbReference type="PROSITE" id="PS50093">
    <property type="entry name" value="PKD"/>
    <property type="match status" value="3"/>
</dbReference>
<dbReference type="InterPro" id="IPR035986">
    <property type="entry name" value="PKD_dom_sf"/>
</dbReference>
<dbReference type="InterPro" id="IPR000601">
    <property type="entry name" value="PKD_dom"/>
</dbReference>
<dbReference type="FunFam" id="2.60.40.10:FF:000270">
    <property type="entry name" value="Cell surface protein"/>
    <property type="match status" value="2"/>
</dbReference>
<dbReference type="SMART" id="SM00089">
    <property type="entry name" value="PKD"/>
    <property type="match status" value="3"/>
</dbReference>
<sequence>DGDFDTDSILITVENTEPDPDFSATPISGDEPLTVGFTDLSTSYDGIVSWFWEFGDGENSIEQNPTHTYVDEGVYTVSLTIWEIDDDAWILTWYNLIEVFDTEPVAAFTVDLSEGLEPLTVTFTDASTAYDMPMTYSWDFGDGSALGTVWSPIHQYLQDDVYTVTLTVTDSDGSTDTETTIITVLDSSPVAAFMAVPLSGDEPLTVTFTDASTAYDMPMTYSWDFGDGETSTLLNPTHEYVDVGVYTVTLTVTETDEDFDVETKTDYIEVLSA</sequence>
<dbReference type="Pfam" id="PF18911">
    <property type="entry name" value="PKD_4"/>
    <property type="match status" value="3"/>
</dbReference>
<dbReference type="InterPro" id="IPR013783">
    <property type="entry name" value="Ig-like_fold"/>
</dbReference>
<organism evidence="2">
    <name type="scientific">marine sediment metagenome</name>
    <dbReference type="NCBI Taxonomy" id="412755"/>
    <lineage>
        <taxon>unclassified sequences</taxon>
        <taxon>metagenomes</taxon>
        <taxon>ecological metagenomes</taxon>
    </lineage>
</organism>